<evidence type="ECO:0000313" key="2">
    <source>
        <dbReference type="EMBL" id="KAL2850206.1"/>
    </source>
</evidence>
<dbReference type="InterPro" id="IPR027417">
    <property type="entry name" value="P-loop_NTPase"/>
</dbReference>
<reference evidence="2 3" key="1">
    <citation type="submission" date="2024-07" db="EMBL/GenBank/DDBJ databases">
        <title>Section-level genome sequencing and comparative genomics of Aspergillus sections Usti and Cavernicolus.</title>
        <authorList>
            <consortium name="Lawrence Berkeley National Laboratory"/>
            <person name="Nybo J.L."/>
            <person name="Vesth T.C."/>
            <person name="Theobald S."/>
            <person name="Frisvad J.C."/>
            <person name="Larsen T.O."/>
            <person name="Kjaerboelling I."/>
            <person name="Rothschild-Mancinelli K."/>
            <person name="Lyhne E.K."/>
            <person name="Kogle M.E."/>
            <person name="Barry K."/>
            <person name="Clum A."/>
            <person name="Na H."/>
            <person name="Ledsgaard L."/>
            <person name="Lin J."/>
            <person name="Lipzen A."/>
            <person name="Kuo A."/>
            <person name="Riley R."/>
            <person name="Mondo S."/>
            <person name="Labutti K."/>
            <person name="Haridas S."/>
            <person name="Pangalinan J."/>
            <person name="Salamov A.A."/>
            <person name="Simmons B.A."/>
            <person name="Magnuson J.K."/>
            <person name="Chen J."/>
            <person name="Drula E."/>
            <person name="Henrissat B."/>
            <person name="Wiebenga A."/>
            <person name="Lubbers R.J."/>
            <person name="Gomes A.C."/>
            <person name="Makela M.R."/>
            <person name="Stajich J."/>
            <person name="Grigoriev I.V."/>
            <person name="Mortensen U.H."/>
            <person name="De Vries R.P."/>
            <person name="Baker S.E."/>
            <person name="Andersen M.R."/>
        </authorList>
    </citation>
    <scope>NUCLEOTIDE SEQUENCE [LARGE SCALE GENOMIC DNA]</scope>
    <source>
        <strain evidence="2 3">CBS 123904</strain>
    </source>
</reference>
<dbReference type="InterPro" id="IPR040632">
    <property type="entry name" value="Sulfotransfer_4"/>
</dbReference>
<protein>
    <recommendedName>
        <fullName evidence="4">P-loop containing nucleoside triphosphate hydrolase protein</fullName>
    </recommendedName>
</protein>
<evidence type="ECO:0000313" key="3">
    <source>
        <dbReference type="Proteomes" id="UP001610446"/>
    </source>
</evidence>
<gene>
    <name evidence="2" type="ORF">BJY01DRAFT_245672</name>
</gene>
<dbReference type="PANTHER" id="PTHR36978:SF8">
    <property type="entry name" value="NAD DEPENDENT EPIMERASE_DEHYDRATASE"/>
    <property type="match status" value="1"/>
</dbReference>
<name>A0ABR4KD43_9EURO</name>
<dbReference type="PANTHER" id="PTHR36978">
    <property type="entry name" value="P-LOOP CONTAINING NUCLEOTIDE TRIPHOSPHATE HYDROLASE"/>
    <property type="match status" value="1"/>
</dbReference>
<comment type="caution">
    <text evidence="2">The sequence shown here is derived from an EMBL/GenBank/DDBJ whole genome shotgun (WGS) entry which is preliminary data.</text>
</comment>
<keyword evidence="1" id="KW-0812">Transmembrane</keyword>
<feature type="transmembrane region" description="Helical" evidence="1">
    <location>
        <begin position="284"/>
        <end position="305"/>
    </location>
</feature>
<accession>A0ABR4KD43</accession>
<proteinExistence type="predicted"/>
<evidence type="ECO:0000256" key="1">
    <source>
        <dbReference type="SAM" id="Phobius"/>
    </source>
</evidence>
<dbReference type="Gene3D" id="3.40.50.300">
    <property type="entry name" value="P-loop containing nucleotide triphosphate hydrolases"/>
    <property type="match status" value="1"/>
</dbReference>
<dbReference type="Proteomes" id="UP001610446">
    <property type="component" value="Unassembled WGS sequence"/>
</dbReference>
<evidence type="ECO:0008006" key="4">
    <source>
        <dbReference type="Google" id="ProtNLM"/>
    </source>
</evidence>
<keyword evidence="3" id="KW-1185">Reference proteome</keyword>
<dbReference type="SUPFAM" id="SSF52540">
    <property type="entry name" value="P-loop containing nucleoside triphosphate hydrolases"/>
    <property type="match status" value="1"/>
</dbReference>
<organism evidence="2 3">
    <name type="scientific">Aspergillus pseudoustus</name>
    <dbReference type="NCBI Taxonomy" id="1810923"/>
    <lineage>
        <taxon>Eukaryota</taxon>
        <taxon>Fungi</taxon>
        <taxon>Dikarya</taxon>
        <taxon>Ascomycota</taxon>
        <taxon>Pezizomycotina</taxon>
        <taxon>Eurotiomycetes</taxon>
        <taxon>Eurotiomycetidae</taxon>
        <taxon>Eurotiales</taxon>
        <taxon>Aspergillaceae</taxon>
        <taxon>Aspergillus</taxon>
        <taxon>Aspergillus subgen. Nidulantes</taxon>
    </lineage>
</organism>
<keyword evidence="1" id="KW-0472">Membrane</keyword>
<dbReference type="EMBL" id="JBFXLU010000039">
    <property type="protein sequence ID" value="KAL2850206.1"/>
    <property type="molecule type" value="Genomic_DNA"/>
</dbReference>
<sequence length="310" mass="35093">MAEKFFYGYSNPPAHVRTKPLRVICVGLPRSATESLSIALQKLGYRTFHGWDLMAQSGAELEGWTKLAARKYSTRTRFKACGKNTDNESNNNEKQSDKNLLITTEEFDALLGDHDAIIDSAASIFCPEIVAAYPDAKVILNSRTDLAAWQRSVIKTIVPLQESWFIWLVRWFGAEGWWLWQFYMRYGYPGLFRGRDNWGVRGAVVQRGQWVYRDHCNMVRGMMAGRGDASAGAGQFLEWSVEQGWGPLCEFLERPVPDEAFPRSNDARGFEANIERLLKKRILLALRNMVLVLAVGGGVTAAAWMKWQAS</sequence>
<keyword evidence="1" id="KW-1133">Transmembrane helix</keyword>
<dbReference type="Pfam" id="PF17784">
    <property type="entry name" value="Sulfotransfer_4"/>
    <property type="match status" value="1"/>
</dbReference>